<feature type="domain" description="KRAB" evidence="1">
    <location>
        <begin position="9"/>
        <end position="61"/>
    </location>
</feature>
<organism evidence="2 3">
    <name type="scientific">Podarcis muralis</name>
    <name type="common">Wall lizard</name>
    <name type="synonym">Lacerta muralis</name>
    <dbReference type="NCBI Taxonomy" id="64176"/>
    <lineage>
        <taxon>Eukaryota</taxon>
        <taxon>Metazoa</taxon>
        <taxon>Chordata</taxon>
        <taxon>Craniata</taxon>
        <taxon>Vertebrata</taxon>
        <taxon>Euteleostomi</taxon>
        <taxon>Lepidosauria</taxon>
        <taxon>Squamata</taxon>
        <taxon>Bifurcata</taxon>
        <taxon>Unidentata</taxon>
        <taxon>Episquamata</taxon>
        <taxon>Laterata</taxon>
        <taxon>Lacertibaenia</taxon>
        <taxon>Lacertidae</taxon>
        <taxon>Podarcis</taxon>
    </lineage>
</organism>
<accession>A0A670HQ89</accession>
<dbReference type="InterPro" id="IPR001909">
    <property type="entry name" value="KRAB"/>
</dbReference>
<sequence length="61" mass="6857">DTTFSYLDLFQFDVAVLFTEGELALLDPDQRSLNQGVMEEIYGTAASQGKQATRLDQSTYF</sequence>
<evidence type="ECO:0000313" key="2">
    <source>
        <dbReference type="Ensembl" id="ENSPMRP00000001706.1"/>
    </source>
</evidence>
<reference evidence="2 3" key="1">
    <citation type="journal article" date="2019" name="Proc. Natl. Acad. Sci. U.S.A.">
        <title>Regulatory changes in pterin and carotenoid genes underlie balanced color polymorphisms in the wall lizard.</title>
        <authorList>
            <person name="Andrade P."/>
            <person name="Pinho C."/>
            <person name="Perez I de Lanuza G."/>
            <person name="Afonso S."/>
            <person name="Brejcha J."/>
            <person name="Rubin C.J."/>
            <person name="Wallerman O."/>
            <person name="Pereira P."/>
            <person name="Sabatino S.J."/>
            <person name="Bellati A."/>
            <person name="Pellitteri-Rosa D."/>
            <person name="Bosakova Z."/>
            <person name="Bunikis I."/>
            <person name="Carretero M.A."/>
            <person name="Feiner N."/>
            <person name="Marsik P."/>
            <person name="Pauperio F."/>
            <person name="Salvi D."/>
            <person name="Soler L."/>
            <person name="While G.M."/>
            <person name="Uller T."/>
            <person name="Font E."/>
            <person name="Andersson L."/>
            <person name="Carneiro M."/>
        </authorList>
    </citation>
    <scope>NUCLEOTIDE SEQUENCE</scope>
</reference>
<dbReference type="Ensembl" id="ENSPMRT00000001812.1">
    <property type="protein sequence ID" value="ENSPMRP00000001706.1"/>
    <property type="gene ID" value="ENSPMRG00000001253.1"/>
</dbReference>
<proteinExistence type="predicted"/>
<dbReference type="InterPro" id="IPR036051">
    <property type="entry name" value="KRAB_dom_sf"/>
</dbReference>
<dbReference type="GO" id="GO:0006355">
    <property type="term" value="P:regulation of DNA-templated transcription"/>
    <property type="evidence" value="ECO:0007669"/>
    <property type="project" value="InterPro"/>
</dbReference>
<reference evidence="2" key="3">
    <citation type="submission" date="2025-09" db="UniProtKB">
        <authorList>
            <consortium name="Ensembl"/>
        </authorList>
    </citation>
    <scope>IDENTIFICATION</scope>
</reference>
<keyword evidence="3" id="KW-1185">Reference proteome</keyword>
<reference evidence="2" key="2">
    <citation type="submission" date="2025-08" db="UniProtKB">
        <authorList>
            <consortium name="Ensembl"/>
        </authorList>
    </citation>
    <scope>IDENTIFICATION</scope>
</reference>
<dbReference type="SUPFAM" id="SSF109640">
    <property type="entry name" value="KRAB domain (Kruppel-associated box)"/>
    <property type="match status" value="1"/>
</dbReference>
<evidence type="ECO:0000313" key="3">
    <source>
        <dbReference type="Proteomes" id="UP000472272"/>
    </source>
</evidence>
<dbReference type="AlphaFoldDB" id="A0A670HQ89"/>
<dbReference type="Proteomes" id="UP000472272">
    <property type="component" value="Chromosome 2"/>
</dbReference>
<dbReference type="Gene3D" id="6.10.140.140">
    <property type="match status" value="1"/>
</dbReference>
<evidence type="ECO:0000259" key="1">
    <source>
        <dbReference type="PROSITE" id="PS50805"/>
    </source>
</evidence>
<name>A0A670HQ89_PODMU</name>
<protein>
    <recommendedName>
        <fullName evidence="1">KRAB domain-containing protein</fullName>
    </recommendedName>
</protein>
<dbReference type="Pfam" id="PF01352">
    <property type="entry name" value="KRAB"/>
    <property type="match status" value="1"/>
</dbReference>
<dbReference type="PROSITE" id="PS50805">
    <property type="entry name" value="KRAB"/>
    <property type="match status" value="1"/>
</dbReference>